<dbReference type="EMBL" id="MU551603">
    <property type="protein sequence ID" value="KAI5623275.1"/>
    <property type="molecule type" value="Genomic_DNA"/>
</dbReference>
<keyword evidence="3" id="KW-1185">Reference proteome</keyword>
<feature type="non-terminal residue" evidence="2">
    <location>
        <position position="1"/>
    </location>
</feature>
<comment type="caution">
    <text evidence="2">The sequence shown here is derived from an EMBL/GenBank/DDBJ whole genome shotgun (WGS) entry which is preliminary data.</text>
</comment>
<dbReference type="Pfam" id="PF14769">
    <property type="entry name" value="CLAMP"/>
    <property type="match status" value="1"/>
</dbReference>
<sequence>VSYIPKSRILLWADLTYSDAEEITKTQSTADISRILCQALHIQAPEPQRDILLEMYTNIVLFCRQQKFSKEQTSVLLSIIKNVHQLNTETPLNNMDQCFTYCSELLLCHSVRRPPFSIDLFNSAQVTEIMKYLINTYMRHYLLYKYIFTPQMYLDLSLSYVGMPDELTVDQLETSEAEKETKNKADEASEQETASTETLLTETEVLKQDPSPKGELRTIIQKEVKEEVMRLTTHLEKRLQESDDQLKTALTALETRLHAKK</sequence>
<evidence type="ECO:0000256" key="1">
    <source>
        <dbReference type="SAM" id="MobiDB-lite"/>
    </source>
</evidence>
<gene>
    <name evidence="2" type="ORF">C0J50_17062</name>
</gene>
<protein>
    <submittedName>
        <fullName evidence="2">Coiled-coil domain-containing protein 189 isoform 1</fullName>
    </submittedName>
</protein>
<reference evidence="2" key="1">
    <citation type="submission" date="2018-07" db="EMBL/GenBank/DDBJ databases">
        <title>Comparative genomics of catfishes provides insights into carnivory and benthic adaptation.</title>
        <authorList>
            <person name="Zhang Y."/>
            <person name="Wang D."/>
            <person name="Peng Z."/>
            <person name="Zheng S."/>
            <person name="Shao F."/>
            <person name="Tao W."/>
        </authorList>
    </citation>
    <scope>NUCLEOTIDE SEQUENCE</scope>
    <source>
        <strain evidence="2">Chongqing</strain>
    </source>
</reference>
<dbReference type="AlphaFoldDB" id="A0AAD5FN68"/>
<dbReference type="InterPro" id="IPR032727">
    <property type="entry name" value="CLAMP"/>
</dbReference>
<name>A0AAD5FN68_SILAS</name>
<evidence type="ECO:0000313" key="2">
    <source>
        <dbReference type="EMBL" id="KAI5623275.1"/>
    </source>
</evidence>
<organism evidence="2 3">
    <name type="scientific">Silurus asotus</name>
    <name type="common">Amur catfish</name>
    <name type="synonym">Parasilurus asotus</name>
    <dbReference type="NCBI Taxonomy" id="30991"/>
    <lineage>
        <taxon>Eukaryota</taxon>
        <taxon>Metazoa</taxon>
        <taxon>Chordata</taxon>
        <taxon>Craniata</taxon>
        <taxon>Vertebrata</taxon>
        <taxon>Euteleostomi</taxon>
        <taxon>Actinopterygii</taxon>
        <taxon>Neopterygii</taxon>
        <taxon>Teleostei</taxon>
        <taxon>Ostariophysi</taxon>
        <taxon>Siluriformes</taxon>
        <taxon>Siluridae</taxon>
        <taxon>Silurus</taxon>
    </lineage>
</organism>
<evidence type="ECO:0000313" key="3">
    <source>
        <dbReference type="Proteomes" id="UP001205998"/>
    </source>
</evidence>
<proteinExistence type="predicted"/>
<dbReference type="PANTHER" id="PTHR28457:SF1">
    <property type="entry name" value="CILIA- AND FLAGELLA-ASSOCIATED PROTEIN 119"/>
    <property type="match status" value="1"/>
</dbReference>
<dbReference type="Proteomes" id="UP001205998">
    <property type="component" value="Unassembled WGS sequence"/>
</dbReference>
<feature type="non-terminal residue" evidence="2">
    <location>
        <position position="261"/>
    </location>
</feature>
<dbReference type="PANTHER" id="PTHR28457">
    <property type="entry name" value="COILED-COIL DOMAIN-CONTAINING PROTEIN 189"/>
    <property type="match status" value="1"/>
</dbReference>
<accession>A0AAD5FN68</accession>
<feature type="compositionally biased region" description="Basic and acidic residues" evidence="1">
    <location>
        <begin position="176"/>
        <end position="187"/>
    </location>
</feature>
<feature type="region of interest" description="Disordered" evidence="1">
    <location>
        <begin position="174"/>
        <end position="198"/>
    </location>
</feature>